<feature type="compositionally biased region" description="Polar residues" evidence="1">
    <location>
        <begin position="619"/>
        <end position="628"/>
    </location>
</feature>
<dbReference type="Proteomes" id="UP001642464">
    <property type="component" value="Unassembled WGS sequence"/>
</dbReference>
<keyword evidence="3" id="KW-1185">Reference proteome</keyword>
<proteinExistence type="predicted"/>
<evidence type="ECO:0000313" key="2">
    <source>
        <dbReference type="EMBL" id="CAK9050362.1"/>
    </source>
</evidence>
<comment type="caution">
    <text evidence="2">The sequence shown here is derived from an EMBL/GenBank/DDBJ whole genome shotgun (WGS) entry which is preliminary data.</text>
</comment>
<organism evidence="2 3">
    <name type="scientific">Durusdinium trenchii</name>
    <dbReference type="NCBI Taxonomy" id="1381693"/>
    <lineage>
        <taxon>Eukaryota</taxon>
        <taxon>Sar</taxon>
        <taxon>Alveolata</taxon>
        <taxon>Dinophyceae</taxon>
        <taxon>Suessiales</taxon>
        <taxon>Symbiodiniaceae</taxon>
        <taxon>Durusdinium</taxon>
    </lineage>
</organism>
<evidence type="ECO:0000256" key="1">
    <source>
        <dbReference type="SAM" id="MobiDB-lite"/>
    </source>
</evidence>
<feature type="region of interest" description="Disordered" evidence="1">
    <location>
        <begin position="606"/>
        <end position="632"/>
    </location>
</feature>
<dbReference type="EMBL" id="CAXAMM010021668">
    <property type="protein sequence ID" value="CAK9050362.1"/>
    <property type="molecule type" value="Genomic_DNA"/>
</dbReference>
<accession>A0ABP0MHU4</accession>
<gene>
    <name evidence="2" type="ORF">SCF082_LOCUS27782</name>
</gene>
<evidence type="ECO:0000313" key="3">
    <source>
        <dbReference type="Proteomes" id="UP001642464"/>
    </source>
</evidence>
<reference evidence="2 3" key="1">
    <citation type="submission" date="2024-02" db="EMBL/GenBank/DDBJ databases">
        <authorList>
            <person name="Chen Y."/>
            <person name="Shah S."/>
            <person name="Dougan E. K."/>
            <person name="Thang M."/>
            <person name="Chan C."/>
        </authorList>
    </citation>
    <scope>NUCLEOTIDE SEQUENCE [LARGE SCALE GENOMIC DNA]</scope>
</reference>
<sequence>MNLTKDGMGDLILSDYELSCYNDKSFGADLRCITRADVCPSVLHSYGSALSACPCKCRSQSFSMTSLICKGLRGFYIETPEGARYLHPQELALLLTLSPNWRWTTSSKESLCLLGLVASPLQILWVFSQVVEQAALTDNALVPLSPEIIIEDYKRKILAEYHVRNAKDKTLHTVAVLGEDQPPICFSATTGLIGSEFLAAERINEEWGSLRRLVLANNFDIRADSTIPLNTHEVMLQHRLKRQRKNTPTYDVVIAVHWLGQCFILIEPCGSFLFQFAQQLGLEPCTLFVDHEAQPLRMDHRIWSPCVLFVIDRHSCPTLPSLRGGGLTHLPTLDGGGTSDAELAVQVQSLLEVHDLPWEFYWPPGFALWTHDVWPAVATDAIRLRWNLGGSECGARIGIYWEQGHWVAYAMCRLSDHLIVLLLDGLSTPVTWQIELFFDRVGRALGCLHVHVNKCTLIQQTSGTHCGAIAVLHLVMMIQEEAYFTEEDAIHLHNNIMVERQGHGQVPTELTLSATLPFSLVGSGPDVQQTLRTLLVSKGVDEEDSNARARMLISKLGIDLVTRILEDRNPWQALKANANRPGLNIKILTEQEKDLYIKMRSSTQHGAQVANYKSKKQRGSNGSRTPQSLDPELLTLEPKHFADEDGHTLPQINFDQVGAEQRGLALCTIEQARRFIPQKSFSTHALGLLLTEWQDEIAAAVPVLQKFRFPATYRETGEQVLVFGSLISLGDKKIQRAEIFAVAFRVPAATLELLVKNHPVGMYADPRTDDPKIPHPSLSVIWLNKNDYEGALIQYKTCSFALALVRARNRYGIQVSKANTEKAFQQLKPGLDFQDVKIEKIYEVLPIPHGTQKATMTKILQTWGWKARVLQPGRSTIHHMSWKIGSDSDPPLWTTQAFGTDVIVNLVKHVDHKTQGPRLMGTSSTMRHIQQSLAPAKKKDPWQEAGADPWATFRPTVASSSCSPADAGSKTHLDEITNLLQKDVKQAVQKELAAHTPSSADVSMDPHQLQRLQRLEDSIQNIEQQQTQMHSWFKETQQTVTAHEQGLFQLRSEMKASHDGLQGHIQQAIAGVKKELTSELCQNFEQQFTRLEALLEKRQRKD</sequence>
<name>A0ABP0MHU4_9DINO</name>
<protein>
    <submittedName>
        <fullName evidence="2">LINE-1 reverse transcriptase-like</fullName>
    </submittedName>
</protein>